<keyword evidence="2" id="KW-1185">Reference proteome</keyword>
<dbReference type="Proteomes" id="UP000305401">
    <property type="component" value="Unassembled WGS sequence"/>
</dbReference>
<dbReference type="EMBL" id="SSTG01000001">
    <property type="protein sequence ID" value="THG55391.1"/>
    <property type="molecule type" value="Genomic_DNA"/>
</dbReference>
<sequence>MQLYLNLIAILLLSGIALLNLALELRRDLMMLQQNSYRAERYMRWLGTSADTTSWIRLFSYLAIGCLLLPAVPTVLACTLSMLPLLLNITQLATARYKKPLVWTRRAVRIYSVSGVICVAVIMLAVLFMGMSRMAATVFVALYALSHVVVLMSVKILDPVERHINKRYYNEAKNILESMPGLVVVGVTGSYGKTSTKHYLTRILTEQFNVLMTPGSYNTTMGVIRTVREMMQPYTEVFVCEMGAKNVGDIKEICDLVKPQMGIITAVGEQHLESFKSIENVQRTKFELADSLPQNGVVYVNNDFPYCASRKVDNAVCIRYSVGQQENSDFWADNISYSAEGTTFNLHCPDGKSIEFATCLVGEFNISNLIPAIAVALRLGMTADKVKFAVARIEQVEHRLNLKRTPAGINIIDDAFNSNPDGSRMALDVLSRMDTGRRIIVTPGMIELGEKQWDYNKQFGERIAKAADVAIIVGRYNRDAILSGLKDANMPEQDVHAVDSFTQAQELLMKIAGKGDTVLYENDLPDTFK</sequence>
<name>A0AC61S8G8_9BACT</name>
<organism evidence="1 2">
    <name type="scientific">Muribaculum caecicola</name>
    <dbReference type="NCBI Taxonomy" id="3038144"/>
    <lineage>
        <taxon>Bacteria</taxon>
        <taxon>Pseudomonadati</taxon>
        <taxon>Bacteroidota</taxon>
        <taxon>Bacteroidia</taxon>
        <taxon>Bacteroidales</taxon>
        <taxon>Muribaculaceae</taxon>
        <taxon>Muribaculum</taxon>
    </lineage>
</organism>
<gene>
    <name evidence="1" type="ORF">E5990_00055</name>
</gene>
<proteinExistence type="predicted"/>
<protein>
    <submittedName>
        <fullName evidence="1">UDP-N-acetylmuramoyl-tripeptide--D-alanyl-D-alanine ligase</fullName>
    </submittedName>
</protein>
<keyword evidence="1" id="KW-0436">Ligase</keyword>
<evidence type="ECO:0000313" key="1">
    <source>
        <dbReference type="EMBL" id="THG55391.1"/>
    </source>
</evidence>
<evidence type="ECO:0000313" key="2">
    <source>
        <dbReference type="Proteomes" id="UP000305401"/>
    </source>
</evidence>
<reference evidence="1" key="1">
    <citation type="submission" date="2019-04" db="EMBL/GenBank/DDBJ databases">
        <title>Microbes associate with the intestines of laboratory mice.</title>
        <authorList>
            <person name="Navarre W."/>
            <person name="Wong E."/>
            <person name="Huang K.C."/>
            <person name="Tropini C."/>
            <person name="Ng K."/>
            <person name="Yu B."/>
        </authorList>
    </citation>
    <scope>NUCLEOTIDE SEQUENCE</scope>
    <source>
        <strain evidence="1">NM86_A22</strain>
    </source>
</reference>
<accession>A0AC61S8G8</accession>
<comment type="caution">
    <text evidence="1">The sequence shown here is derived from an EMBL/GenBank/DDBJ whole genome shotgun (WGS) entry which is preliminary data.</text>
</comment>